<accession>A0A6G5QQG9</accession>
<dbReference type="PANTHER" id="PTHR35093:SF8">
    <property type="entry name" value="OUTER MEMBRANE PROTEIN NMB0088-RELATED"/>
    <property type="match status" value="1"/>
</dbReference>
<evidence type="ECO:0000256" key="7">
    <source>
        <dbReference type="ARBA" id="ARBA00023237"/>
    </source>
</evidence>
<proteinExistence type="inferred from homology"/>
<keyword evidence="5" id="KW-0732">Signal</keyword>
<dbReference type="AlphaFoldDB" id="A0A6G5QQG9"/>
<evidence type="ECO:0000256" key="2">
    <source>
        <dbReference type="ARBA" id="ARBA00008163"/>
    </source>
</evidence>
<keyword evidence="3" id="KW-1134">Transmembrane beta strand</keyword>
<name>A0A6G5QQG9_CAMRE</name>
<comment type="similarity">
    <text evidence="2">Belongs to the OmpP1/FadL family.</text>
</comment>
<evidence type="ECO:0000256" key="1">
    <source>
        <dbReference type="ARBA" id="ARBA00004571"/>
    </source>
</evidence>
<dbReference type="Gene3D" id="2.40.160.60">
    <property type="entry name" value="Outer membrane protein transport protein (OMPP1/FadL/TodX)"/>
    <property type="match status" value="1"/>
</dbReference>
<keyword evidence="7" id="KW-0998">Cell outer membrane</keyword>
<dbReference type="GO" id="GO:0009279">
    <property type="term" value="C:cell outer membrane"/>
    <property type="evidence" value="ECO:0007669"/>
    <property type="project" value="UniProtKB-SubCell"/>
</dbReference>
<comment type="subcellular location">
    <subcellularLocation>
        <location evidence="1">Cell outer membrane</location>
        <topology evidence="1">Multi-pass membrane protein</topology>
    </subcellularLocation>
</comment>
<dbReference type="SUPFAM" id="SSF56935">
    <property type="entry name" value="Porins"/>
    <property type="match status" value="1"/>
</dbReference>
<keyword evidence="6" id="KW-0472">Membrane</keyword>
<dbReference type="KEGG" id="crx:CRECT_2245"/>
<protein>
    <submittedName>
        <fullName evidence="8">Outer membrane transport protein (OMPP1/FadL/TodX family)</fullName>
    </submittedName>
</protein>
<evidence type="ECO:0000256" key="6">
    <source>
        <dbReference type="ARBA" id="ARBA00023136"/>
    </source>
</evidence>
<evidence type="ECO:0000256" key="3">
    <source>
        <dbReference type="ARBA" id="ARBA00022452"/>
    </source>
</evidence>
<dbReference type="Proteomes" id="UP000502377">
    <property type="component" value="Chromosome"/>
</dbReference>
<dbReference type="EMBL" id="CP012543">
    <property type="protein sequence ID" value="QCD47834.1"/>
    <property type="molecule type" value="Genomic_DNA"/>
</dbReference>
<dbReference type="GO" id="GO:0015483">
    <property type="term" value="F:long-chain fatty acid transporting porin activity"/>
    <property type="evidence" value="ECO:0007669"/>
    <property type="project" value="TreeGrafter"/>
</dbReference>
<organism evidence="8 9">
    <name type="scientific">Campylobacter rectus</name>
    <name type="common">Wolinella recta</name>
    <dbReference type="NCBI Taxonomy" id="203"/>
    <lineage>
        <taxon>Bacteria</taxon>
        <taxon>Pseudomonadati</taxon>
        <taxon>Campylobacterota</taxon>
        <taxon>Epsilonproteobacteria</taxon>
        <taxon>Campylobacterales</taxon>
        <taxon>Campylobacteraceae</taxon>
        <taxon>Campylobacter</taxon>
    </lineage>
</organism>
<sequence length="415" mass="45727">MKKYIGVCLAACCYLNAAGFKIPEQSGDSVALLNSNVATSFGPDAAYNNPANMVFLDGGHYLESSLAYLHMAKTRYTHKNGAKFTSKRVTALVPTFHFMTPHFSNWRFGLSVVVPAGMSMRWDEKLPKATSKKFDLKVIEANPSVAYALTDDLAVAFGFRAVYAKGEAVQEISGALPASQDIKGDRINFGYNAAITYKPTSNLSLAATYRSKVNMKLKGDTEIKAPAHPRGAFPSGSYSGSAKLSVPLPASLNLALSYKIANTTLLFDFERTYWSAWRELDFNYPGASAMHLRNPFFAAFDAPKKRDWKDTNAYRIGVAHDATDKLRLMGAITFDEAASRADTTGFDLPDTKAVIYAAGFNYKFTDALELGASYFYQDRKARDVSYYSNAQGLYPNGKFERGNAQAINLNVKYKF</sequence>
<dbReference type="Pfam" id="PF03349">
    <property type="entry name" value="Toluene_X"/>
    <property type="match status" value="1"/>
</dbReference>
<dbReference type="PANTHER" id="PTHR35093">
    <property type="entry name" value="OUTER MEMBRANE PROTEIN NMB0088-RELATED"/>
    <property type="match status" value="1"/>
</dbReference>
<evidence type="ECO:0000313" key="9">
    <source>
        <dbReference type="Proteomes" id="UP000502377"/>
    </source>
</evidence>
<keyword evidence="4" id="KW-0812">Transmembrane</keyword>
<reference evidence="8 9" key="1">
    <citation type="submission" date="2016-07" db="EMBL/GenBank/DDBJ databases">
        <title>Comparative genomics of the Campylobacter concisus group.</title>
        <authorList>
            <person name="Miller W.G."/>
            <person name="Yee E."/>
            <person name="Chapman M.H."/>
            <person name="Huynh S."/>
            <person name="Bono J.L."/>
            <person name="On S.L.W."/>
            <person name="StLeger J."/>
            <person name="Foster G."/>
            <person name="Parker C.T."/>
        </authorList>
    </citation>
    <scope>NUCLEOTIDE SEQUENCE [LARGE SCALE GENOMIC DNA]</scope>
    <source>
        <strain evidence="8 9">ATCC 33238</strain>
    </source>
</reference>
<evidence type="ECO:0000256" key="4">
    <source>
        <dbReference type="ARBA" id="ARBA00022692"/>
    </source>
</evidence>
<evidence type="ECO:0000256" key="5">
    <source>
        <dbReference type="ARBA" id="ARBA00022729"/>
    </source>
</evidence>
<gene>
    <name evidence="8" type="ORF">CRECT_2245</name>
</gene>
<dbReference type="InterPro" id="IPR005017">
    <property type="entry name" value="OMPP1/FadL/TodX"/>
</dbReference>
<evidence type="ECO:0000313" key="8">
    <source>
        <dbReference type="EMBL" id="QCD47834.1"/>
    </source>
</evidence>
<dbReference type="RefSeq" id="WP_002944905.1">
    <property type="nucleotide sequence ID" value="NZ_CP012543.1"/>
</dbReference>